<feature type="compositionally biased region" description="Basic and acidic residues" evidence="2">
    <location>
        <begin position="1027"/>
        <end position="1042"/>
    </location>
</feature>
<feature type="region of interest" description="Disordered" evidence="2">
    <location>
        <begin position="1"/>
        <end position="166"/>
    </location>
</feature>
<evidence type="ECO:0000313" key="5">
    <source>
        <dbReference type="EMBL" id="KAF2730956.1"/>
    </source>
</evidence>
<dbReference type="SUPFAM" id="SSF53756">
    <property type="entry name" value="UDP-Glycosyltransferase/glycogen phosphorylase"/>
    <property type="match status" value="1"/>
</dbReference>
<dbReference type="OrthoDB" id="5835829at2759"/>
<organism evidence="5 6">
    <name type="scientific">Polyplosphaeria fusca</name>
    <dbReference type="NCBI Taxonomy" id="682080"/>
    <lineage>
        <taxon>Eukaryota</taxon>
        <taxon>Fungi</taxon>
        <taxon>Dikarya</taxon>
        <taxon>Ascomycota</taxon>
        <taxon>Pezizomycotina</taxon>
        <taxon>Dothideomycetes</taxon>
        <taxon>Pleosporomycetidae</taxon>
        <taxon>Pleosporales</taxon>
        <taxon>Tetraplosphaeriaceae</taxon>
        <taxon>Polyplosphaeria</taxon>
    </lineage>
</organism>
<dbReference type="Proteomes" id="UP000799444">
    <property type="component" value="Unassembled WGS sequence"/>
</dbReference>
<dbReference type="InterPro" id="IPR010610">
    <property type="entry name" value="EryCIII-like_C"/>
</dbReference>
<dbReference type="PANTHER" id="PTHR48050">
    <property type="entry name" value="STEROL 3-BETA-GLUCOSYLTRANSFERASE"/>
    <property type="match status" value="1"/>
</dbReference>
<sequence>MADDSQDACIVPTAIHLQEPSFPSGNSADHAHGPSLKTSAIHGRLPKPTSKIDAPQNDMSEVQRPFADRHSSSEPPLQIPRKSETERPRAKPRPSLLGRKRSIPTARPIQLGRQATLSFDPYSDSSSSSDEDDASLPTVVHDGAEDAPQRDAKSRTPKEPRSGPFSMFKIANDQFNTRGRVSKKDGRLRLSINETVNSGYFAKTLGAGLKRHFRGGDDAEGNKSPTAAENPAFDQAIPENDLMEDPERRVKLNIVVIVIGSRGDIQPFLRIGKILKEEYGHRVRIATHPAFKKFVEEDSRLEFFSVGGDPSELMAFMVKNPGLIPSMDTIKEGEIGKRRAAMYEMFQGMWRACINSTDDESDEANLQMMGNKHPFVADAIIANPPSFAPPHIAERLGVPLHMMFTFPYTPTVQFPHPLANIKASNVDANYTNFMSYPLVEMMTWQGLGDLINRFRSKTLHLEMVSTLWAPGQLYRLQVPYTYMWSPSLVPKPKDWGPEIDIAGFVFLDLASSFEPPEDLAKFLNAGPPPVYIGFGSIVVDDPDKFTSLIFEAVEMAGVRALVSKGWGGLGEDNANTPDNIFMLENTPHDWLFPKVSAVVHHGGAGTTAIGLKCAKPTMIVPFFGDQPFWGGMVSKAKAGAHECIPFKKLTAEILAEGIKQCLTDEAKNNVQKIADSIANEGDAAKNAVRSFHRSLPFYGEHNMRCQMLDNRVAVWKLRNTSLRLSALAAELLVEWKKIKWNELRLLRHFEWNDFGGPGEPITGLWGAAVGTASDVATGVGLMPVKMAKSVKHREQYYQKRWRVKKRQKHAQETLAKVNDTTPNATVTANDNMNGTKASRPTLPNRKSTTLSTLSEPEDYLAEELAQEAGHGFKKASVAILKTPMNMTLALTQGFHNAPRLYGDETVRRPPRITGFHSGLRAGRDEFVWGVYDGITGLWTQPYHGAKEGGVLGLLQGVGMGIGGFVLKDIAAFLGPGAYAMKGLDEESRKKYQPTRFLRRARIMQGQADLAALSSQRPRRNSSASAASDREDQTPTDGKKANKHDTEMLVAKKWDEIQHQLLQEKKNDSGLCASLFGRAQHKQGQAVPRKSISSSGRPSNVSKTAGANLSLDHASSEPIDKANVTGGLKKEYSAPGASMQFKEKGARRKMHRIDPVAGALKEEAKQQGTKTNQVPNVWQASLEGSGKAVGGGNSLGEESQDEKKGLGNGHLVSDRKGDGEAANGRLRSESV</sequence>
<dbReference type="FunFam" id="3.40.50.2000:FF:000009">
    <property type="entry name" value="Sterol 3-beta-glucosyltransferase UGT80A2"/>
    <property type="match status" value="1"/>
</dbReference>
<keyword evidence="6" id="KW-1185">Reference proteome</keyword>
<feature type="region of interest" description="Disordered" evidence="2">
    <location>
        <begin position="1078"/>
        <end position="1230"/>
    </location>
</feature>
<dbReference type="InterPro" id="IPR002213">
    <property type="entry name" value="UDP_glucos_trans"/>
</dbReference>
<gene>
    <name evidence="5" type="ORF">EJ04DRAFT_579447</name>
</gene>
<feature type="compositionally biased region" description="Polar residues" evidence="2">
    <location>
        <begin position="1165"/>
        <end position="1178"/>
    </location>
</feature>
<dbReference type="InterPro" id="IPR050426">
    <property type="entry name" value="Glycosyltransferase_28"/>
</dbReference>
<name>A0A9P4QU24_9PLEO</name>
<protein>
    <submittedName>
        <fullName evidence="5">UDP-Glycosyltransferase/glycogen phosphorylase</fullName>
    </submittedName>
</protein>
<evidence type="ECO:0000256" key="1">
    <source>
        <dbReference type="ARBA" id="ARBA00022679"/>
    </source>
</evidence>
<dbReference type="Pfam" id="PF03033">
    <property type="entry name" value="Glyco_transf_28"/>
    <property type="match status" value="1"/>
</dbReference>
<reference evidence="5" key="1">
    <citation type="journal article" date="2020" name="Stud. Mycol.">
        <title>101 Dothideomycetes genomes: a test case for predicting lifestyles and emergence of pathogens.</title>
        <authorList>
            <person name="Haridas S."/>
            <person name="Albert R."/>
            <person name="Binder M."/>
            <person name="Bloem J."/>
            <person name="Labutti K."/>
            <person name="Salamov A."/>
            <person name="Andreopoulos B."/>
            <person name="Baker S."/>
            <person name="Barry K."/>
            <person name="Bills G."/>
            <person name="Bluhm B."/>
            <person name="Cannon C."/>
            <person name="Castanera R."/>
            <person name="Culley D."/>
            <person name="Daum C."/>
            <person name="Ezra D."/>
            <person name="Gonzalez J."/>
            <person name="Henrissat B."/>
            <person name="Kuo A."/>
            <person name="Liang C."/>
            <person name="Lipzen A."/>
            <person name="Lutzoni F."/>
            <person name="Magnuson J."/>
            <person name="Mondo S."/>
            <person name="Nolan M."/>
            <person name="Ohm R."/>
            <person name="Pangilinan J."/>
            <person name="Park H.-J."/>
            <person name="Ramirez L."/>
            <person name="Alfaro M."/>
            <person name="Sun H."/>
            <person name="Tritt A."/>
            <person name="Yoshinaga Y."/>
            <person name="Zwiers L.-H."/>
            <person name="Turgeon B."/>
            <person name="Goodwin S."/>
            <person name="Spatafora J."/>
            <person name="Crous P."/>
            <person name="Grigoriev I."/>
        </authorList>
    </citation>
    <scope>NUCLEOTIDE SEQUENCE</scope>
    <source>
        <strain evidence="5">CBS 125425</strain>
    </source>
</reference>
<accession>A0A9P4QU24</accession>
<proteinExistence type="predicted"/>
<feature type="compositionally biased region" description="Polar residues" evidence="2">
    <location>
        <begin position="1090"/>
        <end position="1106"/>
    </location>
</feature>
<feature type="compositionally biased region" description="Low complexity" evidence="2">
    <location>
        <begin position="118"/>
        <end position="128"/>
    </location>
</feature>
<feature type="domain" description="Erythromycin biosynthesis protein CIII-like C-terminal" evidence="4">
    <location>
        <begin position="571"/>
        <end position="679"/>
    </location>
</feature>
<dbReference type="FunFam" id="3.40.50.2000:FF:000100">
    <property type="entry name" value="Glycosyltransferase family 1 protein"/>
    <property type="match status" value="1"/>
</dbReference>
<evidence type="ECO:0000259" key="3">
    <source>
        <dbReference type="Pfam" id="PF03033"/>
    </source>
</evidence>
<comment type="caution">
    <text evidence="5">The sequence shown here is derived from an EMBL/GenBank/DDBJ whole genome shotgun (WGS) entry which is preliminary data.</text>
</comment>
<dbReference type="PANTHER" id="PTHR48050:SF5">
    <property type="entry name" value="UDP-GLUCOSE,STEROL TRANSFERASE"/>
    <property type="match status" value="1"/>
</dbReference>
<evidence type="ECO:0000256" key="2">
    <source>
        <dbReference type="SAM" id="MobiDB-lite"/>
    </source>
</evidence>
<feature type="compositionally biased region" description="Basic and acidic residues" evidence="2">
    <location>
        <begin position="142"/>
        <end position="161"/>
    </location>
</feature>
<dbReference type="Gene3D" id="3.40.50.2000">
    <property type="entry name" value="Glycogen Phosphorylase B"/>
    <property type="match status" value="2"/>
</dbReference>
<feature type="compositionally biased region" description="Polar residues" evidence="2">
    <location>
        <begin position="844"/>
        <end position="853"/>
    </location>
</feature>
<feature type="domain" description="Glycosyltransferase family 28 N-terminal" evidence="3">
    <location>
        <begin position="254"/>
        <end position="411"/>
    </location>
</feature>
<feature type="region of interest" description="Disordered" evidence="2">
    <location>
        <begin position="1008"/>
        <end position="1042"/>
    </location>
</feature>
<keyword evidence="1" id="KW-0808">Transferase</keyword>
<dbReference type="Pfam" id="PF06722">
    <property type="entry name" value="EryCIII-like_C"/>
    <property type="match status" value="1"/>
</dbReference>
<feature type="compositionally biased region" description="Polar residues" evidence="2">
    <location>
        <begin position="822"/>
        <end position="838"/>
    </location>
</feature>
<dbReference type="GO" id="GO:0005975">
    <property type="term" value="P:carbohydrate metabolic process"/>
    <property type="evidence" value="ECO:0007669"/>
    <property type="project" value="InterPro"/>
</dbReference>
<dbReference type="AlphaFoldDB" id="A0A9P4QU24"/>
<dbReference type="GO" id="GO:0016906">
    <property type="term" value="F:sterol 3-beta-glucosyltransferase activity"/>
    <property type="evidence" value="ECO:0007669"/>
    <property type="project" value="UniProtKB-ARBA"/>
</dbReference>
<evidence type="ECO:0000313" key="6">
    <source>
        <dbReference type="Proteomes" id="UP000799444"/>
    </source>
</evidence>
<dbReference type="EMBL" id="ML996205">
    <property type="protein sequence ID" value="KAF2730956.1"/>
    <property type="molecule type" value="Genomic_DNA"/>
</dbReference>
<evidence type="ECO:0000259" key="4">
    <source>
        <dbReference type="Pfam" id="PF06722"/>
    </source>
</evidence>
<feature type="region of interest" description="Disordered" evidence="2">
    <location>
        <begin position="822"/>
        <end position="853"/>
    </location>
</feature>
<dbReference type="InterPro" id="IPR004276">
    <property type="entry name" value="GlycoTrans_28_N"/>
</dbReference>
<dbReference type="CDD" id="cd03784">
    <property type="entry name" value="GT1_Gtf-like"/>
    <property type="match status" value="1"/>
</dbReference>